<accession>A0AAV4TC75</accession>
<reference evidence="2 3" key="1">
    <citation type="submission" date="2021-06" db="EMBL/GenBank/DDBJ databases">
        <title>Caerostris extrusa draft genome.</title>
        <authorList>
            <person name="Kono N."/>
            <person name="Arakawa K."/>
        </authorList>
    </citation>
    <scope>NUCLEOTIDE SEQUENCE [LARGE SCALE GENOMIC DNA]</scope>
</reference>
<keyword evidence="3" id="KW-1185">Reference proteome</keyword>
<evidence type="ECO:0000313" key="3">
    <source>
        <dbReference type="Proteomes" id="UP001054945"/>
    </source>
</evidence>
<proteinExistence type="predicted"/>
<dbReference type="EMBL" id="BPLR01011100">
    <property type="protein sequence ID" value="GIY44158.1"/>
    <property type="molecule type" value="Genomic_DNA"/>
</dbReference>
<dbReference type="Proteomes" id="UP001054945">
    <property type="component" value="Unassembled WGS sequence"/>
</dbReference>
<evidence type="ECO:0000313" key="2">
    <source>
        <dbReference type="EMBL" id="GIY44158.1"/>
    </source>
</evidence>
<gene>
    <name evidence="2" type="ORF">CEXT_812171</name>
</gene>
<evidence type="ECO:0000256" key="1">
    <source>
        <dbReference type="SAM" id="MobiDB-lite"/>
    </source>
</evidence>
<feature type="region of interest" description="Disordered" evidence="1">
    <location>
        <begin position="97"/>
        <end position="118"/>
    </location>
</feature>
<comment type="caution">
    <text evidence="2">The sequence shown here is derived from an EMBL/GenBank/DDBJ whole genome shotgun (WGS) entry which is preliminary data.</text>
</comment>
<protein>
    <submittedName>
        <fullName evidence="2">Uncharacterized protein</fullName>
    </submittedName>
</protein>
<sequence>MITHFDAFQFLHAPRIKTQTRRNAMVQTDPHSQNSPNFHPVRRNYFMRTLEQTPTFITRNSSPLKIIVETEQNLPITQTKNTPKTAIESHQKFHQINTKTEEKHPNPNLDSGYPLVKRRDGRFQNTRTQWFAKKDGRS</sequence>
<dbReference type="AlphaFoldDB" id="A0AAV4TC75"/>
<name>A0AAV4TC75_CAEEX</name>
<organism evidence="2 3">
    <name type="scientific">Caerostris extrusa</name>
    <name type="common">Bark spider</name>
    <name type="synonym">Caerostris bankana</name>
    <dbReference type="NCBI Taxonomy" id="172846"/>
    <lineage>
        <taxon>Eukaryota</taxon>
        <taxon>Metazoa</taxon>
        <taxon>Ecdysozoa</taxon>
        <taxon>Arthropoda</taxon>
        <taxon>Chelicerata</taxon>
        <taxon>Arachnida</taxon>
        <taxon>Araneae</taxon>
        <taxon>Araneomorphae</taxon>
        <taxon>Entelegynae</taxon>
        <taxon>Araneoidea</taxon>
        <taxon>Araneidae</taxon>
        <taxon>Caerostris</taxon>
    </lineage>
</organism>